<feature type="coiled-coil region" evidence="1">
    <location>
        <begin position="112"/>
        <end position="146"/>
    </location>
</feature>
<keyword evidence="3" id="KW-1185">Reference proteome</keyword>
<evidence type="ECO:0000313" key="4">
    <source>
        <dbReference type="WBParaSite" id="ECPE_0001438301-mRNA-1"/>
    </source>
</evidence>
<dbReference type="Proteomes" id="UP000272942">
    <property type="component" value="Unassembled WGS sequence"/>
</dbReference>
<evidence type="ECO:0000313" key="3">
    <source>
        <dbReference type="Proteomes" id="UP000272942"/>
    </source>
</evidence>
<name>A0A183B558_9TREM</name>
<reference evidence="4" key="1">
    <citation type="submission" date="2016-06" db="UniProtKB">
        <authorList>
            <consortium name="WormBaseParasite"/>
        </authorList>
    </citation>
    <scope>IDENTIFICATION</scope>
</reference>
<protein>
    <submittedName>
        <fullName evidence="4">Coiled-coil domain-containing protein 61</fullName>
    </submittedName>
</protein>
<evidence type="ECO:0000313" key="2">
    <source>
        <dbReference type="EMBL" id="VDP91615.1"/>
    </source>
</evidence>
<evidence type="ECO:0000256" key="1">
    <source>
        <dbReference type="SAM" id="Coils"/>
    </source>
</evidence>
<gene>
    <name evidence="2" type="ORF">ECPE_LOCUS14343</name>
</gene>
<dbReference type="WBParaSite" id="ECPE_0001438301-mRNA-1">
    <property type="protein sequence ID" value="ECPE_0001438301-mRNA-1"/>
    <property type="gene ID" value="ECPE_0001438301"/>
</dbReference>
<proteinExistence type="predicted"/>
<keyword evidence="1" id="KW-0175">Coiled coil</keyword>
<reference evidence="2 3" key="2">
    <citation type="submission" date="2018-11" db="EMBL/GenBank/DDBJ databases">
        <authorList>
            <consortium name="Pathogen Informatics"/>
        </authorList>
    </citation>
    <scope>NUCLEOTIDE SEQUENCE [LARGE SCALE GENOMIC DNA]</scope>
    <source>
        <strain evidence="2 3">Egypt</strain>
    </source>
</reference>
<dbReference type="AlphaFoldDB" id="A0A183B558"/>
<dbReference type="EMBL" id="UZAN01057324">
    <property type="protein sequence ID" value="VDP91615.1"/>
    <property type="molecule type" value="Genomic_DNA"/>
</dbReference>
<accession>A0A183B558</accession>
<organism evidence="4">
    <name type="scientific">Echinostoma caproni</name>
    <dbReference type="NCBI Taxonomy" id="27848"/>
    <lineage>
        <taxon>Eukaryota</taxon>
        <taxon>Metazoa</taxon>
        <taxon>Spiralia</taxon>
        <taxon>Lophotrochozoa</taxon>
        <taxon>Platyhelminthes</taxon>
        <taxon>Trematoda</taxon>
        <taxon>Digenea</taxon>
        <taxon>Plagiorchiida</taxon>
        <taxon>Echinostomata</taxon>
        <taxon>Echinostomatoidea</taxon>
        <taxon>Echinostomatidae</taxon>
        <taxon>Echinostoma</taxon>
    </lineage>
</organism>
<sequence length="164" mass="19281">MVDSVHPDDLLIHLECLIGDELSESDVSTSELNLNVPSRLEVKKEWDHLLESPEKNSKLRFTNSSLKQVSRSKALIKSELQRTKYVENRMPGLRSSRTRCATADSSTLDRILQRQEEARARREMRLQETMERREEMKIRKEAEREALQIVKQVRWCLVWYITAV</sequence>